<gene>
    <name evidence="2" type="ORF">FBEOM_12766</name>
</gene>
<proteinExistence type="predicted"/>
<sequence>MPSLFPLLTVFFTGDAPDSVRDQMMRQDHRFMTFQSARREGEPAVSAIRTPPDPEIVELEEQRAQLKRGKYRVEGHENEREIRRLINKIRTKRAYREKQVVKEYPEDYFYHRPTWDIEQQARGEEEEEYIFTVCTAKDFPGMQASTELVQHHSHQEGQQPVKERQESRSLGRRRVDRLAQEFSFVGENHRCILRSVLSHRHSANMDAHDLLSQA</sequence>
<dbReference type="OrthoDB" id="4485682at2759"/>
<reference evidence="2" key="1">
    <citation type="journal article" date="2017" name="Mycologia">
        <title>Fusarium algeriense, sp. nov., a novel toxigenic crown rot pathogen of durum wheat from Algeria is nested in the Fusarium burgessii species complex.</title>
        <authorList>
            <person name="Laraba I."/>
            <person name="Keddad A."/>
            <person name="Boureghda H."/>
            <person name="Abdallah N."/>
            <person name="Vaughan M.M."/>
            <person name="Proctor R.H."/>
            <person name="Busman M."/>
            <person name="O'Donnell K."/>
        </authorList>
    </citation>
    <scope>NUCLEOTIDE SEQUENCE</scope>
    <source>
        <strain evidence="2">NRRL 25174</strain>
    </source>
</reference>
<dbReference type="InterPro" id="IPR038491">
    <property type="entry name" value="Velvet_dom_sf"/>
</dbReference>
<protein>
    <submittedName>
        <fullName evidence="2">Uncharacterized protein</fullName>
    </submittedName>
</protein>
<evidence type="ECO:0000256" key="1">
    <source>
        <dbReference type="SAM" id="MobiDB-lite"/>
    </source>
</evidence>
<keyword evidence="3" id="KW-1185">Reference proteome</keyword>
<evidence type="ECO:0000313" key="2">
    <source>
        <dbReference type="EMBL" id="KAF4333420.1"/>
    </source>
</evidence>
<dbReference type="AlphaFoldDB" id="A0A9P5A6Z3"/>
<dbReference type="EMBL" id="PVQB02000843">
    <property type="protein sequence ID" value="KAF4333420.1"/>
    <property type="molecule type" value="Genomic_DNA"/>
</dbReference>
<feature type="region of interest" description="Disordered" evidence="1">
    <location>
        <begin position="147"/>
        <end position="172"/>
    </location>
</feature>
<organism evidence="2 3">
    <name type="scientific">Fusarium beomiforme</name>
    <dbReference type="NCBI Taxonomy" id="44412"/>
    <lineage>
        <taxon>Eukaryota</taxon>
        <taxon>Fungi</taxon>
        <taxon>Dikarya</taxon>
        <taxon>Ascomycota</taxon>
        <taxon>Pezizomycotina</taxon>
        <taxon>Sordariomycetes</taxon>
        <taxon>Hypocreomycetidae</taxon>
        <taxon>Hypocreales</taxon>
        <taxon>Nectriaceae</taxon>
        <taxon>Fusarium</taxon>
        <taxon>Fusarium burgessii species complex</taxon>
    </lineage>
</organism>
<feature type="compositionally biased region" description="Basic and acidic residues" evidence="1">
    <location>
        <begin position="149"/>
        <end position="169"/>
    </location>
</feature>
<evidence type="ECO:0000313" key="3">
    <source>
        <dbReference type="Proteomes" id="UP000730481"/>
    </source>
</evidence>
<reference evidence="2" key="2">
    <citation type="submission" date="2020-02" db="EMBL/GenBank/DDBJ databases">
        <title>Identification and distribution of gene clusters putatively required for synthesis of sphingolipid metabolism inhibitors in phylogenetically diverse species of the filamentous fungus Fusarium.</title>
        <authorList>
            <person name="Kim H.-S."/>
            <person name="Busman M."/>
            <person name="Brown D.W."/>
            <person name="Divon H."/>
            <person name="Uhlig S."/>
            <person name="Proctor R.H."/>
        </authorList>
    </citation>
    <scope>NUCLEOTIDE SEQUENCE</scope>
    <source>
        <strain evidence="2">NRRL 25174</strain>
    </source>
</reference>
<comment type="caution">
    <text evidence="2">The sequence shown here is derived from an EMBL/GenBank/DDBJ whole genome shotgun (WGS) entry which is preliminary data.</text>
</comment>
<dbReference type="Gene3D" id="2.60.40.3960">
    <property type="entry name" value="Velvet domain"/>
    <property type="match status" value="1"/>
</dbReference>
<dbReference type="Proteomes" id="UP000730481">
    <property type="component" value="Unassembled WGS sequence"/>
</dbReference>
<accession>A0A9P5A6Z3</accession>
<name>A0A9P5A6Z3_9HYPO</name>